<evidence type="ECO:0000313" key="16">
    <source>
        <dbReference type="Proteomes" id="UP000260844"/>
    </source>
</evidence>
<dbReference type="Proteomes" id="UP000438773">
    <property type="component" value="Unassembled WGS sequence"/>
</dbReference>
<evidence type="ECO:0000256" key="1">
    <source>
        <dbReference type="SAM" id="SignalP"/>
    </source>
</evidence>
<reference evidence="14 15" key="1">
    <citation type="submission" date="2015-09" db="EMBL/GenBank/DDBJ databases">
        <authorList>
            <consortium name="Pathogen Informatics"/>
        </authorList>
    </citation>
    <scope>NUCLEOTIDE SEQUENCE [LARGE SCALE GENOMIC DNA]</scope>
    <source>
        <strain evidence="3 14">2789STDY5834847</strain>
        <strain evidence="4 15">2789STDY5834942</strain>
    </source>
</reference>
<dbReference type="Proteomes" id="UP000260844">
    <property type="component" value="Unassembled WGS sequence"/>
</dbReference>
<dbReference type="EMBL" id="JAQNQY010000003">
    <property type="protein sequence ID" value="MDC1751552.1"/>
    <property type="molecule type" value="Genomic_DNA"/>
</dbReference>
<dbReference type="Pfam" id="PF14488">
    <property type="entry name" value="DUF4434"/>
    <property type="match status" value="1"/>
</dbReference>
<dbReference type="EMBL" id="WCUA01000003">
    <property type="protein sequence ID" value="KAB4187229.1"/>
    <property type="molecule type" value="Genomic_DNA"/>
</dbReference>
<evidence type="ECO:0000313" key="18">
    <source>
        <dbReference type="Proteomes" id="UP000431575"/>
    </source>
</evidence>
<dbReference type="EMBL" id="WCUQ01000001">
    <property type="protein sequence ID" value="KAB4128742.1"/>
    <property type="molecule type" value="Genomic_DNA"/>
</dbReference>
<evidence type="ECO:0000313" key="6">
    <source>
        <dbReference type="EMBL" id="KAB4109565.1"/>
    </source>
</evidence>
<accession>A0A174UGS0</accession>
<dbReference type="Proteomes" id="UP000441711">
    <property type="component" value="Unassembled WGS sequence"/>
</dbReference>
<dbReference type="InterPro" id="IPR017853">
    <property type="entry name" value="GH"/>
</dbReference>
<evidence type="ECO:0000313" key="11">
    <source>
        <dbReference type="EMBL" id="MDC1751552.1"/>
    </source>
</evidence>
<name>A0A174UGS0_BACUN</name>
<organism evidence="4 15">
    <name type="scientific">Bacteroides uniformis</name>
    <dbReference type="NCBI Taxonomy" id="820"/>
    <lineage>
        <taxon>Bacteria</taxon>
        <taxon>Pseudomonadati</taxon>
        <taxon>Bacteroidota</taxon>
        <taxon>Bacteroidia</taxon>
        <taxon>Bacteroidales</taxon>
        <taxon>Bacteroidaceae</taxon>
        <taxon>Bacteroides</taxon>
    </lineage>
</organism>
<dbReference type="Proteomes" id="UP000095788">
    <property type="component" value="Unassembled WGS sequence"/>
</dbReference>
<evidence type="ECO:0000313" key="7">
    <source>
        <dbReference type="EMBL" id="KAB4116466.1"/>
    </source>
</evidence>
<evidence type="ECO:0000313" key="22">
    <source>
        <dbReference type="Proteomes" id="UP000441711"/>
    </source>
</evidence>
<dbReference type="EMBL" id="CZBF01000006">
    <property type="protein sequence ID" value="CUQ19317.1"/>
    <property type="molecule type" value="Genomic_DNA"/>
</dbReference>
<dbReference type="EMBL" id="QSPV01000002">
    <property type="protein sequence ID" value="RGJ96477.1"/>
    <property type="molecule type" value="Genomic_DNA"/>
</dbReference>
<evidence type="ECO:0000313" key="10">
    <source>
        <dbReference type="EMBL" id="KAB4240981.1"/>
    </source>
</evidence>
<dbReference type="Proteomes" id="UP000261295">
    <property type="component" value="Unassembled WGS sequence"/>
</dbReference>
<dbReference type="EMBL" id="QSTL01000004">
    <property type="protein sequence ID" value="RGM56584.1"/>
    <property type="molecule type" value="Genomic_DNA"/>
</dbReference>
<evidence type="ECO:0000313" key="5">
    <source>
        <dbReference type="EMBL" id="KAB4095891.1"/>
    </source>
</evidence>
<evidence type="ECO:0000313" key="17">
    <source>
        <dbReference type="Proteomes" id="UP000261295"/>
    </source>
</evidence>
<dbReference type="AlphaFoldDB" id="A0A174UGS0"/>
<evidence type="ECO:0000313" key="23">
    <source>
        <dbReference type="Proteomes" id="UP000442334"/>
    </source>
</evidence>
<dbReference type="PROSITE" id="PS51318">
    <property type="entry name" value="TAT"/>
    <property type="match status" value="1"/>
</dbReference>
<evidence type="ECO:0000313" key="12">
    <source>
        <dbReference type="EMBL" id="RGJ96477.1"/>
    </source>
</evidence>
<evidence type="ECO:0000313" key="3">
    <source>
        <dbReference type="EMBL" id="CUO33907.1"/>
    </source>
</evidence>
<dbReference type="EMBL" id="WCTM01000008">
    <property type="protein sequence ID" value="KAB4240981.1"/>
    <property type="molecule type" value="Genomic_DNA"/>
</dbReference>
<dbReference type="EMBL" id="WCUP01000006">
    <property type="protein sequence ID" value="KAB4109565.1"/>
    <property type="molecule type" value="Genomic_DNA"/>
</dbReference>
<dbReference type="Gene3D" id="3.20.20.80">
    <property type="entry name" value="Glycosidases"/>
    <property type="match status" value="1"/>
</dbReference>
<evidence type="ECO:0000313" key="8">
    <source>
        <dbReference type="EMBL" id="KAB4128742.1"/>
    </source>
</evidence>
<gene>
    <name evidence="13" type="ORF">DXC07_06470</name>
    <name evidence="12" type="ORF">DXD40_03240</name>
    <name evidence="3" type="ORF">ERS852462_00102</name>
    <name evidence="4" type="ORF">ERS852554_03347</name>
    <name evidence="10" type="ORF">GAP41_14445</name>
    <name evidence="9" type="ORF">GAQ34_04435</name>
    <name evidence="5" type="ORF">GAQ56_02620</name>
    <name evidence="6" type="ORF">GAQ70_10330</name>
    <name evidence="7" type="ORF">GAQ72_10505</name>
    <name evidence="8" type="ORF">GAQ75_00200</name>
    <name evidence="11" type="ORF">POY80_03715</name>
</gene>
<evidence type="ECO:0000313" key="4">
    <source>
        <dbReference type="EMBL" id="CUQ19317.1"/>
    </source>
</evidence>
<dbReference type="Proteomes" id="UP000432488">
    <property type="component" value="Unassembled WGS sequence"/>
</dbReference>
<evidence type="ECO:0000313" key="15">
    <source>
        <dbReference type="Proteomes" id="UP000095788"/>
    </source>
</evidence>
<evidence type="ECO:0000313" key="13">
    <source>
        <dbReference type="EMBL" id="RGM56584.1"/>
    </source>
</evidence>
<dbReference type="EMBL" id="WCUV01000002">
    <property type="protein sequence ID" value="KAB4095891.1"/>
    <property type="molecule type" value="Genomic_DNA"/>
</dbReference>
<dbReference type="EMBL" id="WCUR01000030">
    <property type="protein sequence ID" value="KAB4116466.1"/>
    <property type="molecule type" value="Genomic_DNA"/>
</dbReference>
<proteinExistence type="predicted"/>
<evidence type="ECO:0000313" key="20">
    <source>
        <dbReference type="Proteomes" id="UP000434462"/>
    </source>
</evidence>
<dbReference type="OrthoDB" id="6044697at2"/>
<reference evidence="16 17" key="2">
    <citation type="submission" date="2018-08" db="EMBL/GenBank/DDBJ databases">
        <title>A genome reference for cultivated species of the human gut microbiota.</title>
        <authorList>
            <person name="Zou Y."/>
            <person name="Xue W."/>
            <person name="Luo G."/>
        </authorList>
    </citation>
    <scope>NUCLEOTIDE SEQUENCE [LARGE SCALE GENOMIC DNA]</scope>
    <source>
        <strain evidence="13 17">OM07-9</strain>
        <strain evidence="12 16">TM04-30</strain>
    </source>
</reference>
<evidence type="ECO:0000259" key="2">
    <source>
        <dbReference type="Pfam" id="PF14488"/>
    </source>
</evidence>
<dbReference type="SUPFAM" id="SSF51445">
    <property type="entry name" value="(Trans)glycosidases"/>
    <property type="match status" value="1"/>
</dbReference>
<dbReference type="Proteomes" id="UP001218502">
    <property type="component" value="Unassembled WGS sequence"/>
</dbReference>
<dbReference type="Proteomes" id="UP000431575">
    <property type="component" value="Unassembled WGS sequence"/>
</dbReference>
<reference evidence="18 19" key="3">
    <citation type="journal article" date="2019" name="Nat. Med.">
        <title>A library of human gut bacterial isolates paired with longitudinal multiomics data enables mechanistic microbiome research.</title>
        <authorList>
            <person name="Poyet M."/>
            <person name="Groussin M."/>
            <person name="Gibbons S.M."/>
            <person name="Avila-Pacheco J."/>
            <person name="Jiang X."/>
            <person name="Kearney S.M."/>
            <person name="Perrotta A.R."/>
            <person name="Berdy B."/>
            <person name="Zhao S."/>
            <person name="Lieberman T.D."/>
            <person name="Swanson P.K."/>
            <person name="Smith M."/>
            <person name="Roesemann S."/>
            <person name="Alexander J.E."/>
            <person name="Rich S.A."/>
            <person name="Livny J."/>
            <person name="Vlamakis H."/>
            <person name="Clish C."/>
            <person name="Bullock K."/>
            <person name="Deik A."/>
            <person name="Scott J."/>
            <person name="Pierce K.A."/>
            <person name="Xavier R.J."/>
            <person name="Alm E.J."/>
        </authorList>
    </citation>
    <scope>NUCLEOTIDE SEQUENCE [LARGE SCALE GENOMIC DNA]</scope>
    <source>
        <strain evidence="9 23">BIOML-A21</strain>
        <strain evidence="6 22">BIOML-A36</strain>
        <strain evidence="8 21">BIOML-A37</strain>
        <strain evidence="7 20">BIOML-A38</strain>
        <strain evidence="5 19">BIOML-A42</strain>
        <strain evidence="10 18">BIOML-A6</strain>
    </source>
</reference>
<feature type="domain" description="DUF4434" evidence="2">
    <location>
        <begin position="40"/>
        <end position="328"/>
    </location>
</feature>
<evidence type="ECO:0000313" key="19">
    <source>
        <dbReference type="Proteomes" id="UP000432488"/>
    </source>
</evidence>
<dbReference type="InterPro" id="IPR006311">
    <property type="entry name" value="TAT_signal"/>
</dbReference>
<dbReference type="Proteomes" id="UP000095614">
    <property type="component" value="Unassembled WGS sequence"/>
</dbReference>
<dbReference type="RefSeq" id="WP_016272596.1">
    <property type="nucleotide sequence ID" value="NZ_CAKOCG010000006.1"/>
</dbReference>
<feature type="chain" id="PRO_5014252814" evidence="1">
    <location>
        <begin position="26"/>
        <end position="354"/>
    </location>
</feature>
<evidence type="ECO:0000313" key="21">
    <source>
        <dbReference type="Proteomes" id="UP000438773"/>
    </source>
</evidence>
<reference evidence="11" key="4">
    <citation type="submission" date="2022-10" db="EMBL/GenBank/DDBJ databases">
        <title>Human gut microbiome strain richness.</title>
        <authorList>
            <person name="Chen-Liaw A."/>
        </authorList>
    </citation>
    <scope>NUCLEOTIDE SEQUENCE</scope>
    <source>
        <strain evidence="11">A1_m1001262Bd0_191120</strain>
    </source>
</reference>
<dbReference type="Proteomes" id="UP000434462">
    <property type="component" value="Unassembled WGS sequence"/>
</dbReference>
<protein>
    <submittedName>
        <fullName evidence="5">DUF4434 domain-containing protein</fullName>
    </submittedName>
</protein>
<keyword evidence="1" id="KW-0732">Signal</keyword>
<feature type="signal peptide" evidence="1">
    <location>
        <begin position="1"/>
        <end position="25"/>
    </location>
</feature>
<evidence type="ECO:0000313" key="14">
    <source>
        <dbReference type="Proteomes" id="UP000095614"/>
    </source>
</evidence>
<sequence length="354" mass="40886">MDRRHFLSMLGLGAVGLALPGVAQADILKQAAANPNIKPISGSWFEFQHPGGKEGVYWDKDLRQFTAAQWREKIREISETGMEYLVMMNVAAHGKAFFDTKLAPKFEMGCEDPIETVLSAADEFGVKFFVSNDYWGPDLDAHRMMTDRELGKKRNQSMEEIYKKYGHHKSFYGWYFPNESWLDPYFCDFVIPYVNECAQVAKSLNANCVNIIAPYNIKKEKCDDYFVRQLEQLNVEIVAYQDGVGVGATRLEDSARYYENLSKAHQKAGRSRIWADMELFYFEQTTHGSLLPADFNNRIIHQMEAISPFVDKILVYQYLGIMNKPQSKAHAGLRGETVRLYNQYMDWYNKQNFK</sequence>
<dbReference type="EMBL" id="CZAF01000001">
    <property type="protein sequence ID" value="CUO33907.1"/>
    <property type="molecule type" value="Genomic_DNA"/>
</dbReference>
<evidence type="ECO:0000313" key="9">
    <source>
        <dbReference type="EMBL" id="KAB4187229.1"/>
    </source>
</evidence>
<dbReference type="InterPro" id="IPR027849">
    <property type="entry name" value="DUF4434"/>
</dbReference>
<dbReference type="Proteomes" id="UP000442334">
    <property type="component" value="Unassembled WGS sequence"/>
</dbReference>